<reference evidence="2 3" key="1">
    <citation type="journal article" date="2015" name="Genome Announc.">
        <title>Expanding the biotechnology potential of lactobacilli through comparative genomics of 213 strains and associated genera.</title>
        <authorList>
            <person name="Sun Z."/>
            <person name="Harris H.M."/>
            <person name="McCann A."/>
            <person name="Guo C."/>
            <person name="Argimon S."/>
            <person name="Zhang W."/>
            <person name="Yang X."/>
            <person name="Jeffery I.B."/>
            <person name="Cooney J.C."/>
            <person name="Kagawa T.F."/>
            <person name="Liu W."/>
            <person name="Song Y."/>
            <person name="Salvetti E."/>
            <person name="Wrobel A."/>
            <person name="Rasinkangas P."/>
            <person name="Parkhill J."/>
            <person name="Rea M.C."/>
            <person name="O'Sullivan O."/>
            <person name="Ritari J."/>
            <person name="Douillard F.P."/>
            <person name="Paul Ross R."/>
            <person name="Yang R."/>
            <person name="Briner A.E."/>
            <person name="Felis G.E."/>
            <person name="de Vos W.M."/>
            <person name="Barrangou R."/>
            <person name="Klaenhammer T.R."/>
            <person name="Caufield P.W."/>
            <person name="Cui Y."/>
            <person name="Zhang H."/>
            <person name="O'Toole P.W."/>
        </authorList>
    </citation>
    <scope>NUCLEOTIDE SEQUENCE [LARGE SCALE GENOMIC DNA]</scope>
    <source>
        <strain evidence="2 3">DSM 16230</strain>
    </source>
</reference>
<gene>
    <name evidence="2" type="ORF">FD50_GL001899</name>
</gene>
<organism evidence="2 3">
    <name type="scientific">Liquorilactobacillus satsumensis DSM 16230 = JCM 12392</name>
    <dbReference type="NCBI Taxonomy" id="1423801"/>
    <lineage>
        <taxon>Bacteria</taxon>
        <taxon>Bacillati</taxon>
        <taxon>Bacillota</taxon>
        <taxon>Bacilli</taxon>
        <taxon>Lactobacillales</taxon>
        <taxon>Lactobacillaceae</taxon>
        <taxon>Liquorilactobacillus</taxon>
    </lineage>
</organism>
<feature type="domain" description="Calcineurin-like phosphoesterase" evidence="1">
    <location>
        <begin position="7"/>
        <end position="233"/>
    </location>
</feature>
<name>A0A0R1V5N7_9LACO</name>
<dbReference type="PATRIC" id="fig|1423801.4.peg.1940"/>
<dbReference type="PANTHER" id="PTHR32440">
    <property type="entry name" value="PHOSPHATASE DCR2-RELATED-RELATED"/>
    <property type="match status" value="1"/>
</dbReference>
<dbReference type="EMBL" id="AZFQ01000054">
    <property type="protein sequence ID" value="KRL96955.1"/>
    <property type="molecule type" value="Genomic_DNA"/>
</dbReference>
<dbReference type="InterPro" id="IPR029052">
    <property type="entry name" value="Metallo-depent_PP-like"/>
</dbReference>
<dbReference type="Proteomes" id="UP000051166">
    <property type="component" value="Unassembled WGS sequence"/>
</dbReference>
<dbReference type="STRING" id="1423801.FD50_GL001899"/>
<dbReference type="AlphaFoldDB" id="A0A0R1V5N7"/>
<dbReference type="InterPro" id="IPR004843">
    <property type="entry name" value="Calcineurin-like_PHP"/>
</dbReference>
<dbReference type="Gene3D" id="3.60.21.10">
    <property type="match status" value="1"/>
</dbReference>
<dbReference type="GO" id="GO:0005737">
    <property type="term" value="C:cytoplasm"/>
    <property type="evidence" value="ECO:0007669"/>
    <property type="project" value="TreeGrafter"/>
</dbReference>
<protein>
    <submittedName>
        <fullName evidence="2">Histidinol phosphate phosphatase HisJ family protein</fullName>
    </submittedName>
</protein>
<dbReference type="CDD" id="cd07383">
    <property type="entry name" value="MPP_Dcr2"/>
    <property type="match status" value="1"/>
</dbReference>
<evidence type="ECO:0000259" key="1">
    <source>
        <dbReference type="Pfam" id="PF00149"/>
    </source>
</evidence>
<accession>A0A0R1V5N7</accession>
<dbReference type="PANTHER" id="PTHR32440:SF11">
    <property type="entry name" value="METALLOPHOSPHOESTERASE DOMAIN-CONTAINING PROTEIN"/>
    <property type="match status" value="1"/>
</dbReference>
<proteinExistence type="predicted"/>
<dbReference type="GO" id="GO:0016788">
    <property type="term" value="F:hydrolase activity, acting on ester bonds"/>
    <property type="evidence" value="ECO:0007669"/>
    <property type="project" value="TreeGrafter"/>
</dbReference>
<evidence type="ECO:0000313" key="2">
    <source>
        <dbReference type="EMBL" id="KRL96955.1"/>
    </source>
</evidence>
<dbReference type="Pfam" id="PF00149">
    <property type="entry name" value="Metallophos"/>
    <property type="match status" value="1"/>
</dbReference>
<evidence type="ECO:0000313" key="3">
    <source>
        <dbReference type="Proteomes" id="UP000051166"/>
    </source>
</evidence>
<dbReference type="SUPFAM" id="SSF56300">
    <property type="entry name" value="Metallo-dependent phosphatases"/>
    <property type="match status" value="1"/>
</dbReference>
<comment type="caution">
    <text evidence="2">The sequence shown here is derived from an EMBL/GenBank/DDBJ whole genome shotgun (WGS) entry which is preliminary data.</text>
</comment>
<keyword evidence="3" id="KW-1185">Reference proteome</keyword>
<sequence length="281" mass="32152">MEANAPFRICQLTDIHLGKAPLNEADQKTLAKLEQLFKKKQYNLIMLTGDLLWGKDNSVPQASLEKLFTVLNATKIPVAITYGNHDSEGAYDRAELRAYEKLLEFPAEKSNVYTVFERENYTLDVLTAADEIRNRIFVWDSGAYSKWNLEVEYAAIEPEQVNWFLENARERKQADFDLGFMHIPLPEYKTTESSVFVGTKGEDVCSSELNSGLFYAFLRNQNIKAVFAGHDHDNNYQKTFHGVQLTYGNVTGYNCYGRLPRGVREITLYADHCDTKLVSFE</sequence>